<name>A0AAQ3NJK7_VIGMU</name>
<keyword evidence="3" id="KW-1185">Reference proteome</keyword>
<dbReference type="Proteomes" id="UP001374535">
    <property type="component" value="Chromosome 5"/>
</dbReference>
<dbReference type="EMBL" id="CP144696">
    <property type="protein sequence ID" value="WVZ10985.1"/>
    <property type="molecule type" value="Genomic_DNA"/>
</dbReference>
<sequence length="234" mass="25591">MDVEVRTVLDEGDEGIVDSERRGDDDVSQQLGERTEEDDGEGHGGVTEQLGEAREKHDVEGVCGTQSLGDGGVTQELGKDVGGSQSEGYGLGEGERREVDDGEGERTEVHDGEDERTKVDDGEGGITQELGDLGDLEDMEVEVREYERTTYVEDKGVVGDWSTLDDDDNREVNNMEGLANINVECDFKEGDCSGNMHVQVEFVSLDNERLDLSDISQSDLDDDDISDSSLFNDE</sequence>
<evidence type="ECO:0000313" key="3">
    <source>
        <dbReference type="Proteomes" id="UP001374535"/>
    </source>
</evidence>
<feature type="compositionally biased region" description="Basic and acidic residues" evidence="1">
    <location>
        <begin position="51"/>
        <end position="60"/>
    </location>
</feature>
<evidence type="ECO:0000256" key="1">
    <source>
        <dbReference type="SAM" id="MobiDB-lite"/>
    </source>
</evidence>
<reference evidence="2 3" key="1">
    <citation type="journal article" date="2023" name="Life. Sci Alliance">
        <title>Evolutionary insights into 3D genome organization and epigenetic landscape of Vigna mungo.</title>
        <authorList>
            <person name="Junaid A."/>
            <person name="Singh B."/>
            <person name="Bhatia S."/>
        </authorList>
    </citation>
    <scope>NUCLEOTIDE SEQUENCE [LARGE SCALE GENOMIC DNA]</scope>
    <source>
        <strain evidence="2">Urdbean</strain>
    </source>
</reference>
<proteinExistence type="predicted"/>
<protein>
    <submittedName>
        <fullName evidence="2">Uncharacterized protein</fullName>
    </submittedName>
</protein>
<feature type="compositionally biased region" description="Acidic residues" evidence="1">
    <location>
        <begin position="219"/>
        <end position="234"/>
    </location>
</feature>
<gene>
    <name evidence="2" type="ORF">V8G54_015515</name>
</gene>
<evidence type="ECO:0000313" key="2">
    <source>
        <dbReference type="EMBL" id="WVZ10985.1"/>
    </source>
</evidence>
<accession>A0AAQ3NJK7</accession>
<feature type="compositionally biased region" description="Basic and acidic residues" evidence="1">
    <location>
        <begin position="93"/>
        <end position="121"/>
    </location>
</feature>
<dbReference type="AlphaFoldDB" id="A0AAQ3NJK7"/>
<organism evidence="2 3">
    <name type="scientific">Vigna mungo</name>
    <name type="common">Black gram</name>
    <name type="synonym">Phaseolus mungo</name>
    <dbReference type="NCBI Taxonomy" id="3915"/>
    <lineage>
        <taxon>Eukaryota</taxon>
        <taxon>Viridiplantae</taxon>
        <taxon>Streptophyta</taxon>
        <taxon>Embryophyta</taxon>
        <taxon>Tracheophyta</taxon>
        <taxon>Spermatophyta</taxon>
        <taxon>Magnoliopsida</taxon>
        <taxon>eudicotyledons</taxon>
        <taxon>Gunneridae</taxon>
        <taxon>Pentapetalae</taxon>
        <taxon>rosids</taxon>
        <taxon>fabids</taxon>
        <taxon>Fabales</taxon>
        <taxon>Fabaceae</taxon>
        <taxon>Papilionoideae</taxon>
        <taxon>50 kb inversion clade</taxon>
        <taxon>NPAAA clade</taxon>
        <taxon>indigoferoid/millettioid clade</taxon>
        <taxon>Phaseoleae</taxon>
        <taxon>Vigna</taxon>
    </lineage>
</organism>
<feature type="region of interest" description="Disordered" evidence="1">
    <location>
        <begin position="214"/>
        <end position="234"/>
    </location>
</feature>
<feature type="region of interest" description="Disordered" evidence="1">
    <location>
        <begin position="1"/>
        <end position="138"/>
    </location>
</feature>